<dbReference type="Gene3D" id="1.10.730.10">
    <property type="entry name" value="Isoleucyl-tRNA Synthetase, Domain 1"/>
    <property type="match status" value="1"/>
</dbReference>
<evidence type="ECO:0000256" key="1">
    <source>
        <dbReference type="ARBA" id="ARBA00005594"/>
    </source>
</evidence>
<keyword evidence="7 8" id="KW-0030">Aminoacyl-tRNA synthetase</keyword>
<comment type="similarity">
    <text evidence="1 8">Belongs to the class-I aminoacyl-tRNA synthetase family.</text>
</comment>
<organism evidence="11 12">
    <name type="scientific">Metallosphaera hakonensis JCM 8857 = DSM 7519</name>
    <dbReference type="NCBI Taxonomy" id="1293036"/>
    <lineage>
        <taxon>Archaea</taxon>
        <taxon>Thermoproteota</taxon>
        <taxon>Thermoprotei</taxon>
        <taxon>Sulfolobales</taxon>
        <taxon>Sulfolobaceae</taxon>
        <taxon>Metallosphaera</taxon>
    </lineage>
</organism>
<evidence type="ECO:0000259" key="9">
    <source>
        <dbReference type="Pfam" id="PF00133"/>
    </source>
</evidence>
<name>A0A2U9IXM8_9CREN</name>
<evidence type="ECO:0000256" key="3">
    <source>
        <dbReference type="ARBA" id="ARBA00022598"/>
    </source>
</evidence>
<dbReference type="RefSeq" id="WP_110369808.1">
    <property type="nucleotide sequence ID" value="NZ_CP029287.2"/>
</dbReference>
<comment type="catalytic activity">
    <reaction evidence="8">
        <text>tRNA(Leu) + L-leucine + ATP = L-leucyl-tRNA(Leu) + AMP + diphosphate</text>
        <dbReference type="Rhea" id="RHEA:11688"/>
        <dbReference type="Rhea" id="RHEA-COMP:9613"/>
        <dbReference type="Rhea" id="RHEA-COMP:9622"/>
        <dbReference type="ChEBI" id="CHEBI:30616"/>
        <dbReference type="ChEBI" id="CHEBI:33019"/>
        <dbReference type="ChEBI" id="CHEBI:57427"/>
        <dbReference type="ChEBI" id="CHEBI:78442"/>
        <dbReference type="ChEBI" id="CHEBI:78494"/>
        <dbReference type="ChEBI" id="CHEBI:456215"/>
        <dbReference type="EC" id="6.1.1.4"/>
    </reaction>
</comment>
<dbReference type="NCBIfam" id="TIGR00395">
    <property type="entry name" value="leuS_arch"/>
    <property type="match status" value="1"/>
</dbReference>
<keyword evidence="6 8" id="KW-0648">Protein biosynthesis</keyword>
<dbReference type="Gene3D" id="3.30.2320.20">
    <property type="entry name" value="Class I aminoacyl-tRNA synthetases (RS)"/>
    <property type="match status" value="1"/>
</dbReference>
<dbReference type="HAMAP" id="MF_00049_A">
    <property type="entry name" value="Leu_tRNA_synth_A"/>
    <property type="match status" value="1"/>
</dbReference>
<dbReference type="InterPro" id="IPR013155">
    <property type="entry name" value="M/V/L/I-tRNA-synth_anticd-bd"/>
</dbReference>
<dbReference type="GO" id="GO:0004823">
    <property type="term" value="F:leucine-tRNA ligase activity"/>
    <property type="evidence" value="ECO:0007669"/>
    <property type="project" value="UniProtKB-UniRule"/>
</dbReference>
<dbReference type="NCBIfam" id="NF008957">
    <property type="entry name" value="PRK12300.1"/>
    <property type="match status" value="1"/>
</dbReference>
<keyword evidence="3 8" id="KW-0436">Ligase</keyword>
<feature type="domain" description="Methionyl/Valyl/Leucyl/Isoleucyl-tRNA synthetase anticodon-binding" evidence="10">
    <location>
        <begin position="690"/>
        <end position="824"/>
    </location>
</feature>
<dbReference type="CDD" id="cd07959">
    <property type="entry name" value="Anticodon_Ia_Leu_AEc"/>
    <property type="match status" value="1"/>
</dbReference>
<dbReference type="KEGG" id="mhk:DFR87_08805"/>
<dbReference type="InterPro" id="IPR020791">
    <property type="entry name" value="Leu-tRNA-lgase_arc"/>
</dbReference>
<evidence type="ECO:0000259" key="10">
    <source>
        <dbReference type="Pfam" id="PF08264"/>
    </source>
</evidence>
<dbReference type="Gene3D" id="3.90.740.10">
    <property type="entry name" value="Valyl/Leucyl/Isoleucyl-tRNA synthetase, editing domain"/>
    <property type="match status" value="1"/>
</dbReference>
<dbReference type="STRING" id="1293036.GCA_001315825_00821"/>
<feature type="binding site" evidence="8">
    <location>
        <position position="622"/>
    </location>
    <ligand>
        <name>ATP</name>
        <dbReference type="ChEBI" id="CHEBI:30616"/>
    </ligand>
</feature>
<evidence type="ECO:0000256" key="5">
    <source>
        <dbReference type="ARBA" id="ARBA00022840"/>
    </source>
</evidence>
<dbReference type="PANTHER" id="PTHR45794:SF1">
    <property type="entry name" value="LEUCINE--TRNA LIGASE, CYTOPLASMIC"/>
    <property type="match status" value="1"/>
</dbReference>
<dbReference type="InterPro" id="IPR004493">
    <property type="entry name" value="Leu-tRNA-synth_Ia_arc/euk"/>
</dbReference>
<dbReference type="Proteomes" id="UP000247586">
    <property type="component" value="Chromosome"/>
</dbReference>
<keyword evidence="12" id="KW-1185">Reference proteome</keyword>
<evidence type="ECO:0000313" key="12">
    <source>
        <dbReference type="Proteomes" id="UP000247586"/>
    </source>
</evidence>
<dbReference type="SUPFAM" id="SSF50677">
    <property type="entry name" value="ValRS/IleRS/LeuRS editing domain"/>
    <property type="match status" value="1"/>
</dbReference>
<dbReference type="CDD" id="cd00812">
    <property type="entry name" value="LeuRS_core"/>
    <property type="match status" value="1"/>
</dbReference>
<dbReference type="Pfam" id="PF08264">
    <property type="entry name" value="Anticodon_1"/>
    <property type="match status" value="1"/>
</dbReference>
<dbReference type="Pfam" id="PF00133">
    <property type="entry name" value="tRNA-synt_1"/>
    <property type="match status" value="1"/>
</dbReference>
<dbReference type="InterPro" id="IPR002300">
    <property type="entry name" value="aa-tRNA-synth_Ia"/>
</dbReference>
<comment type="subcellular location">
    <subcellularLocation>
        <location evidence="8">Cytoplasm</location>
    </subcellularLocation>
</comment>
<evidence type="ECO:0000256" key="8">
    <source>
        <dbReference type="HAMAP-Rule" id="MF_00049"/>
    </source>
</evidence>
<keyword evidence="4 8" id="KW-0547">Nucleotide-binding</keyword>
<dbReference type="SUPFAM" id="SSF47323">
    <property type="entry name" value="Anticodon-binding domain of a subclass of class I aminoacyl-tRNA synthetases"/>
    <property type="match status" value="1"/>
</dbReference>
<feature type="short sequence motif" description="'HIGH' region" evidence="8">
    <location>
        <begin position="35"/>
        <end position="45"/>
    </location>
</feature>
<reference evidence="12" key="3">
    <citation type="submission" date="2020-03" db="EMBL/GenBank/DDBJ databases">
        <title>Sequencing and Assembly of Multiple Reported Metal-Biooxidizing Members of the Extremely Thermoacidophilic Archaeal Family Sulfolobaceae.</title>
        <authorList>
            <person name="Counts J.A."/>
            <person name="Kelly R.M."/>
        </authorList>
    </citation>
    <scope>NUCLEOTIDE SEQUENCE [LARGE SCALE GENOMIC DNA]</scope>
    <source>
        <strain evidence="12">HO1-1</strain>
    </source>
</reference>
<proteinExistence type="inferred from homology"/>
<evidence type="ECO:0000256" key="2">
    <source>
        <dbReference type="ARBA" id="ARBA00022490"/>
    </source>
</evidence>
<dbReference type="AlphaFoldDB" id="A0A2U9IXM8"/>
<reference evidence="12" key="2">
    <citation type="submission" date="2020-03" db="EMBL/GenBank/DDBJ databases">
        <title>Complete Genome Sequences of Extremely Thermoacidophilic, Metal-Mobilizing Type-Strain Members of the Archaeal Family Sulfolobaceae: Acidianus brierleyi DSM-1651T, Acidianus sulfidivorans DSM-18786T, Metallosphaera hakonensis DSM-7519T, and Metallosphaera prunae DSM-10039T.</title>
        <authorList>
            <person name="Counts J.A."/>
            <person name="Kelly R.M."/>
        </authorList>
    </citation>
    <scope>NUCLEOTIDE SEQUENCE [LARGE SCALE GENOMIC DNA]</scope>
    <source>
        <strain evidence="12">HO1-1</strain>
    </source>
</reference>
<dbReference type="SUPFAM" id="SSF52374">
    <property type="entry name" value="Nucleotidylyl transferase"/>
    <property type="match status" value="1"/>
</dbReference>
<dbReference type="OrthoDB" id="23906at2157"/>
<dbReference type="InterPro" id="IPR009080">
    <property type="entry name" value="tRNAsynth_Ia_anticodon-bd"/>
</dbReference>
<feature type="domain" description="Aminoacyl-tRNA synthetase class Ia" evidence="9">
    <location>
        <begin position="7"/>
        <end position="658"/>
    </location>
</feature>
<protein>
    <recommendedName>
        <fullName evidence="8">Leucine--tRNA ligase</fullName>
        <ecNumber evidence="8">6.1.1.4</ecNumber>
    </recommendedName>
    <alternativeName>
        <fullName evidence="8">Leucyl-tRNA synthetase</fullName>
        <shortName evidence="8">LeuRS</shortName>
    </alternativeName>
</protein>
<dbReference type="GeneID" id="36835437"/>
<sequence length="938" mass="108678">MNEISKKWQEEWRRNKIFEVEVKEQKKFFTTVAFPYPNSPPHLGHGRTYVTGDVYARYMRMKGYNVLFPMGFHFTGTPIITMADDVAKGDKELLDIFQNIYEIPSEVLPKLSDPLFMANYFKEEIKSAMKEMGLSIDWRREFTTIDPHFSSFIVWQFAKLQEKGYVVKDTHPVGWCPVHNLPVGMHDTKGDMEPEIGEYVVIFFETKMGALAAATLRPETIFGAVAVWINPKANYVIAEVWGKKVIISEKSAEKLKFQRSDVKVLDKITGSELQKITAINPVTGREIPVLPAEFVDPTTATGVVMSVPAHAPFDYFYLKKTKLTIEPIPVVRVEGYDVPAKELVESSHPKNDEDLKKLTEQLYRLEYNKGVMRSDFLSLLKEEYRGAFSQIPGKTTPEARKMVTDFLLEHGNGAKILEILNKPVYCRCGNEVVVKILQDQWFLDYGNPEWKALAKKLLENMRVVPEETRKDFEYALDWLQKRACARTRGLGTPLPWDKKWIIESLSDSTIYMAYYTLVHKLREMNIHPTQLTEEAWDYIMLGKGDPSEVSEKTKITKEQLEILRRNFTYWYPLDMRHSGPDLIPNHLSFFIFNHAGIFPEELWPKGIAVNGFILYEGRKMSKSLRNIVPLRKAIRTYGADVIRISLSSLVDMSSDANFTDSGARSISDTLKRFYELAQMRSGTTMEGIPERWLRSKIHRIVKDVTPLMDQMRFREVVNELIFNLSSYLNEYLEMVRSESREYNTNVIREVVELWTKMMSPFAPHLTEEMWHQLGHNTFLSLETWPDPDLSKIDDMVELEHDYHKQLIDDIRSILSVFKGEPKAISIYVHDGSLNELVRNALEVMNSGGNIREFMQKNTPKSKEEARLLQRIMQYVTEMPETSKRLLLSNANEMEIIKKGIPYLKYKLNLEIEVLPYSQEVKQKFNKDALPLRPAILVR</sequence>
<dbReference type="GO" id="GO:0005524">
    <property type="term" value="F:ATP binding"/>
    <property type="evidence" value="ECO:0007669"/>
    <property type="project" value="UniProtKB-UniRule"/>
</dbReference>
<keyword evidence="5 8" id="KW-0067">ATP-binding</keyword>
<dbReference type="GO" id="GO:0005737">
    <property type="term" value="C:cytoplasm"/>
    <property type="evidence" value="ECO:0007669"/>
    <property type="project" value="UniProtKB-SubCell"/>
</dbReference>
<keyword evidence="2 8" id="KW-0963">Cytoplasm</keyword>
<dbReference type="Gene3D" id="1.10.10.720">
    <property type="entry name" value="leucyl-tRNA synthetase"/>
    <property type="match status" value="1"/>
</dbReference>
<dbReference type="InterPro" id="IPR009008">
    <property type="entry name" value="Val/Leu/Ile-tRNA-synth_edit"/>
</dbReference>
<dbReference type="EC" id="6.1.1.4" evidence="8"/>
<evidence type="ECO:0000256" key="7">
    <source>
        <dbReference type="ARBA" id="ARBA00023146"/>
    </source>
</evidence>
<evidence type="ECO:0000256" key="6">
    <source>
        <dbReference type="ARBA" id="ARBA00022917"/>
    </source>
</evidence>
<dbReference type="GO" id="GO:0002161">
    <property type="term" value="F:aminoacyl-tRNA deacylase activity"/>
    <property type="evidence" value="ECO:0007669"/>
    <property type="project" value="InterPro"/>
</dbReference>
<reference evidence="11 12" key="1">
    <citation type="submission" date="2018-05" db="EMBL/GenBank/DDBJ databases">
        <title>Complete Genome Sequences of Extremely Thermoacidophilic, Metal-Mobilizing Type-Strain Members of the Archaeal Family Sulfolobaceae: Acidianus brierleyi DSM-1651T, Acidianus sulfidivorans DSM-18786T, Metallosphaera hakonensis DSM-7519T, and Metallosphaera prunae DSM-10039T.</title>
        <authorList>
            <person name="Counts J.A."/>
            <person name="Kelly R.M."/>
        </authorList>
    </citation>
    <scope>NUCLEOTIDE SEQUENCE [LARGE SCALE GENOMIC DNA]</scope>
    <source>
        <strain evidence="11 12">HO1-1</strain>
    </source>
</reference>
<feature type="short sequence motif" description="'KMSKS' region" evidence="8">
    <location>
        <begin position="619"/>
        <end position="623"/>
    </location>
</feature>
<evidence type="ECO:0000256" key="4">
    <source>
        <dbReference type="ARBA" id="ARBA00022741"/>
    </source>
</evidence>
<dbReference type="PANTHER" id="PTHR45794">
    <property type="entry name" value="LEUCYL-TRNA SYNTHETASE"/>
    <property type="match status" value="1"/>
</dbReference>
<dbReference type="GO" id="GO:0006429">
    <property type="term" value="P:leucyl-tRNA aminoacylation"/>
    <property type="evidence" value="ECO:0007669"/>
    <property type="project" value="UniProtKB-UniRule"/>
</dbReference>
<gene>
    <name evidence="8 11" type="primary">leuS</name>
    <name evidence="11" type="ORF">DFR87_08805</name>
</gene>
<accession>A0A2U9IXM8</accession>
<dbReference type="EMBL" id="CP029287">
    <property type="protein sequence ID" value="AWS00656.1"/>
    <property type="molecule type" value="Genomic_DNA"/>
</dbReference>
<dbReference type="InterPro" id="IPR014729">
    <property type="entry name" value="Rossmann-like_a/b/a_fold"/>
</dbReference>
<dbReference type="Gene3D" id="3.40.50.620">
    <property type="entry name" value="HUPs"/>
    <property type="match status" value="1"/>
</dbReference>
<evidence type="ECO:0000313" key="11">
    <source>
        <dbReference type="EMBL" id="AWS00656.1"/>
    </source>
</evidence>